<evidence type="ECO:0000256" key="2">
    <source>
        <dbReference type="ARBA" id="ARBA00022737"/>
    </source>
</evidence>
<proteinExistence type="predicted"/>
<organism evidence="5 6">
    <name type="scientific">Citrus sinensis</name>
    <name type="common">Sweet orange</name>
    <name type="synonym">Citrus aurantium var. sinensis</name>
    <dbReference type="NCBI Taxonomy" id="2711"/>
    <lineage>
        <taxon>Eukaryota</taxon>
        <taxon>Viridiplantae</taxon>
        <taxon>Streptophyta</taxon>
        <taxon>Embryophyta</taxon>
        <taxon>Tracheophyta</taxon>
        <taxon>Spermatophyta</taxon>
        <taxon>Magnoliopsida</taxon>
        <taxon>eudicotyledons</taxon>
        <taxon>Gunneridae</taxon>
        <taxon>Pentapetalae</taxon>
        <taxon>rosids</taxon>
        <taxon>malvids</taxon>
        <taxon>Sapindales</taxon>
        <taxon>Rutaceae</taxon>
        <taxon>Aurantioideae</taxon>
        <taxon>Citrus</taxon>
    </lineage>
</organism>
<evidence type="ECO:0000256" key="1">
    <source>
        <dbReference type="ARBA" id="ARBA00022614"/>
    </source>
</evidence>
<dbReference type="Proteomes" id="UP000027120">
    <property type="component" value="Unassembled WGS sequence"/>
</dbReference>
<evidence type="ECO:0000256" key="3">
    <source>
        <dbReference type="SAM" id="MobiDB-lite"/>
    </source>
</evidence>
<evidence type="ECO:0000313" key="5">
    <source>
        <dbReference type="EMBL" id="KDO40659.1"/>
    </source>
</evidence>
<accession>A0A067DCD0</accession>
<feature type="region of interest" description="Disordered" evidence="3">
    <location>
        <begin position="291"/>
        <end position="324"/>
    </location>
</feature>
<evidence type="ECO:0000259" key="4">
    <source>
        <dbReference type="Pfam" id="PF20160"/>
    </source>
</evidence>
<dbReference type="AlphaFoldDB" id="A0A067DCD0"/>
<evidence type="ECO:0000313" key="6">
    <source>
        <dbReference type="Proteomes" id="UP000027120"/>
    </source>
</evidence>
<dbReference type="EMBL" id="KK785868">
    <property type="protein sequence ID" value="KDO40659.1"/>
    <property type="molecule type" value="Genomic_DNA"/>
</dbReference>
<keyword evidence="6" id="KW-1185">Reference proteome</keyword>
<dbReference type="Gene3D" id="3.80.10.10">
    <property type="entry name" value="Ribonuclease Inhibitor"/>
    <property type="match status" value="1"/>
</dbReference>
<dbReference type="InterPro" id="IPR045344">
    <property type="entry name" value="C-JID"/>
</dbReference>
<protein>
    <recommendedName>
        <fullName evidence="4">C-JID domain-containing protein</fullName>
    </recommendedName>
</protein>
<keyword evidence="2" id="KW-0677">Repeat</keyword>
<sequence>MNLVENKLESLPASIGCLSSLEFLHLTRNNLSLPELPVLLSHIEARNCKQLQSLPELPSCPEELDTSILESLSKHFRPTASRKLTYFMFTNCLKLNKSGNNILADSQQRIQHRVVALLRQFQQKIQHKVYIEIPDWFSYQSSGSSIAIQLPPHCCNKNFIGFALCVVIQLEEGFDADADECFVKCNYNFEIKTPSETKHADDYCFLFADEFIESDHVLLGFSPCWNVGLPDPDVGHHTTVSFQFSLYYPYLASPRLHKLKCCGVCPAVLNPSKTKPTTLTLKFSASSEAQCSERARTSKSLDRSDEEEVELSPKRICRYQPDTP</sequence>
<reference evidence="5 6" key="1">
    <citation type="submission" date="2014-04" db="EMBL/GenBank/DDBJ databases">
        <authorList>
            <consortium name="International Citrus Genome Consortium"/>
            <person name="Gmitter F."/>
            <person name="Chen C."/>
            <person name="Farmerie W."/>
            <person name="Harkins T."/>
            <person name="Desany B."/>
            <person name="Mohiuddin M."/>
            <person name="Kodira C."/>
            <person name="Borodovsky M."/>
            <person name="Lomsadze A."/>
            <person name="Burns P."/>
            <person name="Jenkins J."/>
            <person name="Prochnik S."/>
            <person name="Shu S."/>
            <person name="Chapman J."/>
            <person name="Pitluck S."/>
            <person name="Schmutz J."/>
            <person name="Rokhsar D."/>
        </authorList>
    </citation>
    <scope>NUCLEOTIDE SEQUENCE</scope>
</reference>
<keyword evidence="1" id="KW-0433">Leucine-rich repeat</keyword>
<gene>
    <name evidence="5" type="ORF">CISIN_1g020571mg</name>
</gene>
<name>A0A067DCD0_CITSI</name>
<dbReference type="Pfam" id="PF20160">
    <property type="entry name" value="C-JID"/>
    <property type="match status" value="1"/>
</dbReference>
<dbReference type="InterPro" id="IPR032675">
    <property type="entry name" value="LRR_dom_sf"/>
</dbReference>
<feature type="domain" description="C-JID" evidence="4">
    <location>
        <begin position="132"/>
        <end position="199"/>
    </location>
</feature>
<dbReference type="SUPFAM" id="SSF52047">
    <property type="entry name" value="RNI-like"/>
    <property type="match status" value="1"/>
</dbReference>
<feature type="compositionally biased region" description="Basic and acidic residues" evidence="3">
    <location>
        <begin position="291"/>
        <end position="303"/>
    </location>
</feature>